<sequence length="94" mass="10918">MVNIVPESDPRFGPEFNTICNHGYGEPVECFGINCQHMPYPYIKGISHNFQKQYDPDEAVKHANIQVKQCYYERNVRALKKKLGVCDRLGDEER</sequence>
<reference evidence="1" key="1">
    <citation type="journal article" date="2022" name="Int. J. Syst. Evol. Microbiol.">
        <title>A novel species of lactic acid bacteria, Ligilactobacillus pabuli sp. nov., isolated from alfalfa silage.</title>
        <authorList>
            <person name="Tohno M."/>
            <person name="Tanizawa Y."/>
            <person name="Sawada H."/>
            <person name="Sakamoto M."/>
            <person name="Ohkuma M."/>
            <person name="Kobayashi H."/>
        </authorList>
    </citation>
    <scope>NUCLEOTIDE SEQUENCE</scope>
    <source>
        <strain evidence="1">AF129</strain>
    </source>
</reference>
<dbReference type="Proteomes" id="UP001055149">
    <property type="component" value="Unassembled WGS sequence"/>
</dbReference>
<accession>A0ABQ5JJ62</accession>
<evidence type="ECO:0000313" key="1">
    <source>
        <dbReference type="EMBL" id="GKS81893.1"/>
    </source>
</evidence>
<dbReference type="EMBL" id="BQXH01000015">
    <property type="protein sequence ID" value="GKS81893.1"/>
    <property type="molecule type" value="Genomic_DNA"/>
</dbReference>
<dbReference type="Pfam" id="PF06152">
    <property type="entry name" value="Phage_min_cap2"/>
    <property type="match status" value="1"/>
</dbReference>
<proteinExistence type="predicted"/>
<comment type="caution">
    <text evidence="1">The sequence shown here is derived from an EMBL/GenBank/DDBJ whole genome shotgun (WGS) entry which is preliminary data.</text>
</comment>
<name>A0ABQ5JJ62_9LACO</name>
<gene>
    <name evidence="1" type="ORF">LPAF129_15790</name>
</gene>
<organism evidence="1 2">
    <name type="scientific">Ligilactobacillus pabuli</name>
    <dbReference type="NCBI Taxonomy" id="2886039"/>
    <lineage>
        <taxon>Bacteria</taxon>
        <taxon>Bacillati</taxon>
        <taxon>Bacillota</taxon>
        <taxon>Bacilli</taxon>
        <taxon>Lactobacillales</taxon>
        <taxon>Lactobacillaceae</taxon>
        <taxon>Ligilactobacillus</taxon>
    </lineage>
</organism>
<keyword evidence="2" id="KW-1185">Reference proteome</keyword>
<dbReference type="InterPro" id="IPR009319">
    <property type="entry name" value="Phage_A118_VSP1"/>
</dbReference>
<protein>
    <submittedName>
        <fullName evidence="1">Uncharacterized protein</fullName>
    </submittedName>
</protein>
<evidence type="ECO:0000313" key="2">
    <source>
        <dbReference type="Proteomes" id="UP001055149"/>
    </source>
</evidence>